<organism evidence="2 3">
    <name type="scientific">Naegleria fowleri</name>
    <name type="common">Brain eating amoeba</name>
    <dbReference type="NCBI Taxonomy" id="5763"/>
    <lineage>
        <taxon>Eukaryota</taxon>
        <taxon>Discoba</taxon>
        <taxon>Heterolobosea</taxon>
        <taxon>Tetramitia</taxon>
        <taxon>Eutetramitia</taxon>
        <taxon>Vahlkampfiidae</taxon>
        <taxon>Naegleria</taxon>
    </lineage>
</organism>
<dbReference type="EMBL" id="VFQX01000068">
    <property type="protein sequence ID" value="KAF0972295.1"/>
    <property type="molecule type" value="Genomic_DNA"/>
</dbReference>
<protein>
    <submittedName>
        <fullName evidence="2">Uncharacterized protein</fullName>
    </submittedName>
</protein>
<feature type="transmembrane region" description="Helical" evidence="1">
    <location>
        <begin position="136"/>
        <end position="162"/>
    </location>
</feature>
<feature type="transmembrane region" description="Helical" evidence="1">
    <location>
        <begin position="42"/>
        <end position="62"/>
    </location>
</feature>
<name>A0A6A5BDY3_NAEFO</name>
<dbReference type="OrthoDB" id="5592777at2759"/>
<feature type="transmembrane region" description="Helical" evidence="1">
    <location>
        <begin position="174"/>
        <end position="197"/>
    </location>
</feature>
<feature type="transmembrane region" description="Helical" evidence="1">
    <location>
        <begin position="104"/>
        <end position="124"/>
    </location>
</feature>
<dbReference type="AlphaFoldDB" id="A0A6A5BDY3"/>
<keyword evidence="3" id="KW-1185">Reference proteome</keyword>
<evidence type="ECO:0000256" key="1">
    <source>
        <dbReference type="SAM" id="Phobius"/>
    </source>
</evidence>
<accession>A0A6A5BDY3</accession>
<dbReference type="OMA" id="HQFEEHG"/>
<dbReference type="GeneID" id="68116415"/>
<keyword evidence="1" id="KW-1133">Transmembrane helix</keyword>
<dbReference type="RefSeq" id="XP_044557010.1">
    <property type="nucleotide sequence ID" value="XM_044713130.1"/>
</dbReference>
<evidence type="ECO:0000313" key="2">
    <source>
        <dbReference type="EMBL" id="KAF0972295.1"/>
    </source>
</evidence>
<comment type="caution">
    <text evidence="2">The sequence shown here is derived from an EMBL/GenBank/DDBJ whole genome shotgun (WGS) entry which is preliminary data.</text>
</comment>
<keyword evidence="1" id="KW-0472">Membrane</keyword>
<dbReference type="VEuPathDB" id="AmoebaDB:NfTy_060600"/>
<keyword evidence="1" id="KW-0812">Transmembrane</keyword>
<evidence type="ECO:0000313" key="3">
    <source>
        <dbReference type="Proteomes" id="UP000444721"/>
    </source>
</evidence>
<proteinExistence type="predicted"/>
<dbReference type="VEuPathDB" id="AmoebaDB:NF0105650"/>
<dbReference type="VEuPathDB" id="AmoebaDB:FDP41_009198"/>
<sequence length="211" mass="23722">MIHQFEEHGIDVYGNKYAFKGQLCALLEQTATKKRKCAATEWIIMIVICGTVWIMLTLVALFQSQTSNRKTFTLLKASGIGSILVNAWKHMIEVPTTGWTYNSGLVTGVTMFLPLALFLMYLEIKENGGFKNVSYVLNVIFWSVVMGFISHAVLIGSLVMAMKGSFQHLNEEAILTWIQLLNGVIPWLLTWLGGVILRPSGKEEKELHKNK</sequence>
<dbReference type="InterPro" id="IPR025671">
    <property type="entry name" value="HXXEE"/>
</dbReference>
<dbReference type="Proteomes" id="UP000444721">
    <property type="component" value="Unassembled WGS sequence"/>
</dbReference>
<dbReference type="Pfam" id="PF13787">
    <property type="entry name" value="HXXEE"/>
    <property type="match status" value="1"/>
</dbReference>
<reference evidence="2 3" key="1">
    <citation type="journal article" date="2019" name="Sci. Rep.">
        <title>Nanopore sequencing improves the draft genome of the human pathogenic amoeba Naegleria fowleri.</title>
        <authorList>
            <person name="Liechti N."/>
            <person name="Schurch N."/>
            <person name="Bruggmann R."/>
            <person name="Wittwer M."/>
        </authorList>
    </citation>
    <scope>NUCLEOTIDE SEQUENCE [LARGE SCALE GENOMIC DNA]</scope>
    <source>
        <strain evidence="2 3">ATCC 30894</strain>
    </source>
</reference>
<gene>
    <name evidence="2" type="ORF">FDP41_009198</name>
</gene>